<keyword evidence="2" id="KW-1185">Reference proteome</keyword>
<dbReference type="Proteomes" id="UP001157502">
    <property type="component" value="Chromosome 5"/>
</dbReference>
<name>A0ACC2H834_DALPE</name>
<dbReference type="EMBL" id="CM055732">
    <property type="protein sequence ID" value="KAJ8012033.1"/>
    <property type="molecule type" value="Genomic_DNA"/>
</dbReference>
<evidence type="ECO:0000313" key="2">
    <source>
        <dbReference type="Proteomes" id="UP001157502"/>
    </source>
</evidence>
<evidence type="ECO:0000313" key="1">
    <source>
        <dbReference type="EMBL" id="KAJ8012033.1"/>
    </source>
</evidence>
<protein>
    <submittedName>
        <fullName evidence="1">Uncharacterized protein</fullName>
    </submittedName>
</protein>
<organism evidence="1 2">
    <name type="scientific">Dallia pectoralis</name>
    <name type="common">Alaska blackfish</name>
    <dbReference type="NCBI Taxonomy" id="75939"/>
    <lineage>
        <taxon>Eukaryota</taxon>
        <taxon>Metazoa</taxon>
        <taxon>Chordata</taxon>
        <taxon>Craniata</taxon>
        <taxon>Vertebrata</taxon>
        <taxon>Euteleostomi</taxon>
        <taxon>Actinopterygii</taxon>
        <taxon>Neopterygii</taxon>
        <taxon>Teleostei</taxon>
        <taxon>Protacanthopterygii</taxon>
        <taxon>Esociformes</taxon>
        <taxon>Umbridae</taxon>
        <taxon>Dallia</taxon>
    </lineage>
</organism>
<proteinExistence type="predicted"/>
<gene>
    <name evidence="1" type="ORF">DPEC_G00064490</name>
</gene>
<sequence length="99" mass="10607">MVNVFLAIWVFGLVPGRFGIGPGVGRPIAPLDKAQADQQRAEAGSAGGNSHVCPLGSGTQVHVHVVWRREGETGCSLAQRIFGAFNHWSGLTWLPCRFP</sequence>
<comment type="caution">
    <text evidence="1">The sequence shown here is derived from an EMBL/GenBank/DDBJ whole genome shotgun (WGS) entry which is preliminary data.</text>
</comment>
<accession>A0ACC2H834</accession>
<reference evidence="1" key="1">
    <citation type="submission" date="2021-05" db="EMBL/GenBank/DDBJ databases">
        <authorList>
            <person name="Pan Q."/>
            <person name="Jouanno E."/>
            <person name="Zahm M."/>
            <person name="Klopp C."/>
            <person name="Cabau C."/>
            <person name="Louis A."/>
            <person name="Berthelot C."/>
            <person name="Parey E."/>
            <person name="Roest Crollius H."/>
            <person name="Montfort J."/>
            <person name="Robinson-Rechavi M."/>
            <person name="Bouchez O."/>
            <person name="Lampietro C."/>
            <person name="Lopez Roques C."/>
            <person name="Donnadieu C."/>
            <person name="Postlethwait J."/>
            <person name="Bobe J."/>
            <person name="Dillon D."/>
            <person name="Chandos A."/>
            <person name="von Hippel F."/>
            <person name="Guiguen Y."/>
        </authorList>
    </citation>
    <scope>NUCLEOTIDE SEQUENCE</scope>
    <source>
        <strain evidence="1">YG-Jan2019</strain>
    </source>
</reference>